<dbReference type="EMBL" id="BAAAEI010000014">
    <property type="protein sequence ID" value="GAA0360931.1"/>
    <property type="molecule type" value="Genomic_DNA"/>
</dbReference>
<evidence type="ECO:0000313" key="2">
    <source>
        <dbReference type="EMBL" id="GAA0360931.1"/>
    </source>
</evidence>
<accession>A0ABN0XD93</accession>
<feature type="transmembrane region" description="Helical" evidence="1">
    <location>
        <begin position="137"/>
        <end position="158"/>
    </location>
</feature>
<gene>
    <name evidence="2" type="ORF">GCM10009092_26520</name>
</gene>
<protein>
    <submittedName>
        <fullName evidence="2">DUF2938 domain-containing protein</fullName>
    </submittedName>
</protein>
<feature type="transmembrane region" description="Helical" evidence="1">
    <location>
        <begin position="6"/>
        <end position="25"/>
    </location>
</feature>
<reference evidence="2 3" key="1">
    <citation type="journal article" date="2019" name="Int. J. Syst. Evol. Microbiol.">
        <title>The Global Catalogue of Microorganisms (GCM) 10K type strain sequencing project: providing services to taxonomists for standard genome sequencing and annotation.</title>
        <authorList>
            <consortium name="The Broad Institute Genomics Platform"/>
            <consortium name="The Broad Institute Genome Sequencing Center for Infectious Disease"/>
            <person name="Wu L."/>
            <person name="Ma J."/>
        </authorList>
    </citation>
    <scope>NUCLEOTIDE SEQUENCE [LARGE SCALE GENOMIC DNA]</scope>
    <source>
        <strain evidence="2 3">JCM 13378</strain>
    </source>
</reference>
<sequence>MQYWLDVLLIGVGATLVMDLWALLLKRGFNIASLNFCMVGRWLCHIPDGQFYHQGIARSAPKSGECAVGWTAHYVIGVAFALVLTGVPDWLNAPTLLPALVFGAITVLIPYLVMQPALGMGIAAAKTPNPMLARVKSLITHLVFGAGLYLSALIVRAVF</sequence>
<feature type="transmembrane region" description="Helical" evidence="1">
    <location>
        <begin position="99"/>
        <end position="125"/>
    </location>
</feature>
<evidence type="ECO:0000313" key="3">
    <source>
        <dbReference type="Proteomes" id="UP001501757"/>
    </source>
</evidence>
<proteinExistence type="predicted"/>
<keyword evidence="1" id="KW-1133">Transmembrane helix</keyword>
<comment type="caution">
    <text evidence="2">The sequence shown here is derived from an EMBL/GenBank/DDBJ whole genome shotgun (WGS) entry which is preliminary data.</text>
</comment>
<organism evidence="2 3">
    <name type="scientific">Bowmanella denitrificans</name>
    <dbReference type="NCBI Taxonomy" id="366582"/>
    <lineage>
        <taxon>Bacteria</taxon>
        <taxon>Pseudomonadati</taxon>
        <taxon>Pseudomonadota</taxon>
        <taxon>Gammaproteobacteria</taxon>
        <taxon>Alteromonadales</taxon>
        <taxon>Alteromonadaceae</taxon>
        <taxon>Bowmanella</taxon>
    </lineage>
</organism>
<dbReference type="Pfam" id="PF11158">
    <property type="entry name" value="DUF2938"/>
    <property type="match status" value="1"/>
</dbReference>
<evidence type="ECO:0000256" key="1">
    <source>
        <dbReference type="SAM" id="Phobius"/>
    </source>
</evidence>
<dbReference type="InterPro" id="IPR021329">
    <property type="entry name" value="DUF2938"/>
</dbReference>
<keyword evidence="3" id="KW-1185">Reference proteome</keyword>
<name>A0ABN0XD93_9ALTE</name>
<dbReference type="RefSeq" id="WP_343845501.1">
    <property type="nucleotide sequence ID" value="NZ_BAAAEI010000014.1"/>
</dbReference>
<keyword evidence="1" id="KW-0472">Membrane</keyword>
<keyword evidence="1" id="KW-0812">Transmembrane</keyword>
<dbReference type="Proteomes" id="UP001501757">
    <property type="component" value="Unassembled WGS sequence"/>
</dbReference>
<feature type="transmembrane region" description="Helical" evidence="1">
    <location>
        <begin position="67"/>
        <end position="87"/>
    </location>
</feature>